<keyword evidence="3" id="KW-1185">Reference proteome</keyword>
<sequence>MKVFVIGANGQIGKHLVNQLHANEQHEVTAMVRKEGQKKELEDRGIPAVLADLEGSISDLESAIKDVDAVVFTAGSGGKTGPDKTLLIDLDGAVKSIEAAKKANVNRFVMVSAFQANNRDSWADSPIKPYMVAKHFADETLVQSGLDYTIVRPGGLQNEPGTGKVLAGENLERGSIPREDVAAVIVEALEAENTYQKGFDLITGVDSIHDAVGKI</sequence>
<dbReference type="Gene3D" id="3.40.50.720">
    <property type="entry name" value="NAD(P)-binding Rossmann-like Domain"/>
    <property type="match status" value="1"/>
</dbReference>
<dbReference type="AlphaFoldDB" id="A0A0A1M5P0"/>
<gene>
    <name evidence="2" type="primary">yhfK_1</name>
    <name evidence="2" type="ORF">BN997_00427</name>
</gene>
<dbReference type="Pfam" id="PF13460">
    <property type="entry name" value="NAD_binding_10"/>
    <property type="match status" value="1"/>
</dbReference>
<accession>A0A0A1M5P0</accession>
<dbReference type="CDD" id="cd05243">
    <property type="entry name" value="SDR_a5"/>
    <property type="match status" value="1"/>
</dbReference>
<evidence type="ECO:0000259" key="1">
    <source>
        <dbReference type="Pfam" id="PF13460"/>
    </source>
</evidence>
<feature type="domain" description="NAD(P)-binding" evidence="1">
    <location>
        <begin position="7"/>
        <end position="191"/>
    </location>
</feature>
<dbReference type="PANTHER" id="PTHR15020">
    <property type="entry name" value="FLAVIN REDUCTASE-RELATED"/>
    <property type="match status" value="1"/>
</dbReference>
<evidence type="ECO:0000313" key="2">
    <source>
        <dbReference type="EMBL" id="CEI80620.1"/>
    </source>
</evidence>
<dbReference type="EMBL" id="CDGG01000001">
    <property type="protein sequence ID" value="CEI80620.1"/>
    <property type="molecule type" value="Genomic_DNA"/>
</dbReference>
<dbReference type="PANTHER" id="PTHR15020:SF50">
    <property type="entry name" value="UPF0659 PROTEIN YMR090W"/>
    <property type="match status" value="1"/>
</dbReference>
<dbReference type="RefSeq" id="WP_042529214.1">
    <property type="nucleotide sequence ID" value="NZ_CDGG01000001.1"/>
</dbReference>
<dbReference type="InterPro" id="IPR036291">
    <property type="entry name" value="NAD(P)-bd_dom_sf"/>
</dbReference>
<dbReference type="STRING" id="545501.BN997_00427"/>
<dbReference type="SUPFAM" id="SSF51735">
    <property type="entry name" value="NAD(P)-binding Rossmann-fold domains"/>
    <property type="match status" value="1"/>
</dbReference>
<organism evidence="2 3">
    <name type="scientific">Oceanobacillus oncorhynchi</name>
    <dbReference type="NCBI Taxonomy" id="545501"/>
    <lineage>
        <taxon>Bacteria</taxon>
        <taxon>Bacillati</taxon>
        <taxon>Bacillota</taxon>
        <taxon>Bacilli</taxon>
        <taxon>Bacillales</taxon>
        <taxon>Bacillaceae</taxon>
        <taxon>Oceanobacillus</taxon>
    </lineage>
</organism>
<name>A0A0A1M5P0_9BACI</name>
<reference evidence="2 3" key="1">
    <citation type="submission" date="2014-11" db="EMBL/GenBank/DDBJ databases">
        <authorList>
            <person name="Urmite Genomes Urmite Genomes"/>
        </authorList>
    </citation>
    <scope>NUCLEOTIDE SEQUENCE [LARGE SCALE GENOMIC DNA]</scope>
    <source>
        <strain evidence="2 3">Oc5</strain>
    </source>
</reference>
<protein>
    <submittedName>
        <fullName evidence="2">Putative sugar epimerase YhfK</fullName>
    </submittedName>
</protein>
<dbReference type="InterPro" id="IPR016040">
    <property type="entry name" value="NAD(P)-bd_dom"/>
</dbReference>
<evidence type="ECO:0000313" key="3">
    <source>
        <dbReference type="Proteomes" id="UP000040453"/>
    </source>
</evidence>
<dbReference type="Proteomes" id="UP000040453">
    <property type="component" value="Unassembled WGS sequence"/>
</dbReference>
<dbReference type="OrthoDB" id="9803892at2"/>
<proteinExistence type="predicted"/>